<dbReference type="InterPro" id="IPR024264">
    <property type="entry name" value="DUF3786"/>
</dbReference>
<comment type="caution">
    <text evidence="2">The sequence shown here is derived from an EMBL/GenBank/DDBJ whole genome shotgun (WGS) entry which is preliminary data.</text>
</comment>
<protein>
    <recommendedName>
        <fullName evidence="1">DUF3786 domain-containing protein</fullName>
    </recommendedName>
</protein>
<sequence length="220" mass="25843">MNNLNINLDPKILKNLDKNKGTFINIYNDSFEKLAKEEIGNISKRTKSEVVDRTKLILNFFKRKVFLEIKNKKIYYLEGNQKDSKKYLDIFSSVLILHYLLNADGAPLENRWISFRELPDGLFYWRTIPKILEPLAKKYESSGDKFLTKIMEIGGKINKGFEHSSTVYPFKMFPVLMILYEKDEEFEASFRVLFDSSAPHYLKTDVIKMIILYIVKKLCS</sequence>
<evidence type="ECO:0000313" key="2">
    <source>
        <dbReference type="EMBL" id="GAH05072.1"/>
    </source>
</evidence>
<gene>
    <name evidence="2" type="ORF">S01H4_40387</name>
</gene>
<organism evidence="2">
    <name type="scientific">marine sediment metagenome</name>
    <dbReference type="NCBI Taxonomy" id="412755"/>
    <lineage>
        <taxon>unclassified sequences</taxon>
        <taxon>metagenomes</taxon>
        <taxon>ecological metagenomes</taxon>
    </lineage>
</organism>
<name>X1CC11_9ZZZZ</name>
<dbReference type="EMBL" id="BART01021985">
    <property type="protein sequence ID" value="GAH05072.1"/>
    <property type="molecule type" value="Genomic_DNA"/>
</dbReference>
<evidence type="ECO:0000259" key="1">
    <source>
        <dbReference type="Pfam" id="PF12654"/>
    </source>
</evidence>
<accession>X1CC11</accession>
<feature type="domain" description="DUF3786" evidence="1">
    <location>
        <begin position="40"/>
        <end position="215"/>
    </location>
</feature>
<reference evidence="2" key="1">
    <citation type="journal article" date="2014" name="Front. Microbiol.">
        <title>High frequency of phylogenetically diverse reductive dehalogenase-homologous genes in deep subseafloor sedimentary metagenomes.</title>
        <authorList>
            <person name="Kawai M."/>
            <person name="Futagami T."/>
            <person name="Toyoda A."/>
            <person name="Takaki Y."/>
            <person name="Nishi S."/>
            <person name="Hori S."/>
            <person name="Arai W."/>
            <person name="Tsubouchi T."/>
            <person name="Morono Y."/>
            <person name="Uchiyama I."/>
            <person name="Ito T."/>
            <person name="Fujiyama A."/>
            <person name="Inagaki F."/>
            <person name="Takami H."/>
        </authorList>
    </citation>
    <scope>NUCLEOTIDE SEQUENCE</scope>
    <source>
        <strain evidence="2">Expedition CK06-06</strain>
    </source>
</reference>
<proteinExistence type="predicted"/>
<dbReference type="AlphaFoldDB" id="X1CC11"/>
<dbReference type="Pfam" id="PF12654">
    <property type="entry name" value="DUF3786"/>
    <property type="match status" value="1"/>
</dbReference>